<dbReference type="PANTHER" id="PTHR22550:SF5">
    <property type="entry name" value="LEUCINE ZIPPER PROTEIN 4"/>
    <property type="match status" value="1"/>
</dbReference>
<dbReference type="InterPro" id="IPR036465">
    <property type="entry name" value="vWFA_dom_sf"/>
</dbReference>
<keyword evidence="1" id="KW-1003">Cell membrane</keyword>
<keyword evidence="4 6" id="KW-0472">Membrane</keyword>
<dbReference type="Pfam" id="PF13519">
    <property type="entry name" value="VWA_2"/>
    <property type="match status" value="1"/>
</dbReference>
<keyword evidence="3 6" id="KW-1133">Transmembrane helix</keyword>
<dbReference type="PANTHER" id="PTHR22550">
    <property type="entry name" value="SPORE GERMINATION PROTEIN"/>
    <property type="match status" value="1"/>
</dbReference>
<dbReference type="InterPro" id="IPR002035">
    <property type="entry name" value="VWF_A"/>
</dbReference>
<protein>
    <submittedName>
        <fullName evidence="8">VWA domain-containing protein</fullName>
    </submittedName>
</protein>
<dbReference type="Proteomes" id="UP001595955">
    <property type="component" value="Unassembled WGS sequence"/>
</dbReference>
<gene>
    <name evidence="8" type="ORF">ACFO3F_05220</name>
</gene>
<keyword evidence="2 6" id="KW-0812">Transmembrane</keyword>
<proteinExistence type="predicted"/>
<evidence type="ECO:0000256" key="2">
    <source>
        <dbReference type="ARBA" id="ARBA00022692"/>
    </source>
</evidence>
<evidence type="ECO:0000313" key="9">
    <source>
        <dbReference type="Proteomes" id="UP001595955"/>
    </source>
</evidence>
<feature type="transmembrane region" description="Helical" evidence="6">
    <location>
        <begin position="35"/>
        <end position="54"/>
    </location>
</feature>
<evidence type="ECO:0000256" key="1">
    <source>
        <dbReference type="ARBA" id="ARBA00022475"/>
    </source>
</evidence>
<organism evidence="8 9">
    <name type="scientific">Georgenia faecalis</name>
    <dbReference type="NCBI Taxonomy" id="2483799"/>
    <lineage>
        <taxon>Bacteria</taxon>
        <taxon>Bacillati</taxon>
        <taxon>Actinomycetota</taxon>
        <taxon>Actinomycetes</taxon>
        <taxon>Micrococcales</taxon>
        <taxon>Bogoriellaceae</taxon>
        <taxon>Georgenia</taxon>
    </lineage>
</organism>
<evidence type="ECO:0000256" key="4">
    <source>
        <dbReference type="ARBA" id="ARBA00023136"/>
    </source>
</evidence>
<dbReference type="InterPro" id="IPR050768">
    <property type="entry name" value="UPF0353/GerABKA_families"/>
</dbReference>
<feature type="region of interest" description="Disordered" evidence="5">
    <location>
        <begin position="333"/>
        <end position="382"/>
    </location>
</feature>
<dbReference type="SUPFAM" id="SSF53300">
    <property type="entry name" value="vWA-like"/>
    <property type="match status" value="1"/>
</dbReference>
<reference evidence="9" key="1">
    <citation type="journal article" date="2019" name="Int. J. Syst. Evol. Microbiol.">
        <title>The Global Catalogue of Microorganisms (GCM) 10K type strain sequencing project: providing services to taxonomists for standard genome sequencing and annotation.</title>
        <authorList>
            <consortium name="The Broad Institute Genomics Platform"/>
            <consortium name="The Broad Institute Genome Sequencing Center for Infectious Disease"/>
            <person name="Wu L."/>
            <person name="Ma J."/>
        </authorList>
    </citation>
    <scope>NUCLEOTIDE SEQUENCE [LARGE SCALE GENOMIC DNA]</scope>
    <source>
        <strain evidence="9">JCM 3369</strain>
    </source>
</reference>
<dbReference type="CDD" id="cd00198">
    <property type="entry name" value="vWFA"/>
    <property type="match status" value="1"/>
</dbReference>
<evidence type="ECO:0000256" key="6">
    <source>
        <dbReference type="SAM" id="Phobius"/>
    </source>
</evidence>
<dbReference type="EMBL" id="JBHSGF010000003">
    <property type="protein sequence ID" value="MFC4554641.1"/>
    <property type="molecule type" value="Genomic_DNA"/>
</dbReference>
<feature type="domain" description="VWFA" evidence="7">
    <location>
        <begin position="66"/>
        <end position="194"/>
    </location>
</feature>
<dbReference type="SMART" id="SM00327">
    <property type="entry name" value="VWA"/>
    <property type="match status" value="1"/>
</dbReference>
<feature type="transmembrane region" description="Helical" evidence="6">
    <location>
        <begin position="6"/>
        <end position="28"/>
    </location>
</feature>
<evidence type="ECO:0000256" key="3">
    <source>
        <dbReference type="ARBA" id="ARBA00022989"/>
    </source>
</evidence>
<evidence type="ECO:0000313" key="8">
    <source>
        <dbReference type="EMBL" id="MFC4554641.1"/>
    </source>
</evidence>
<comment type="caution">
    <text evidence="8">The sequence shown here is derived from an EMBL/GenBank/DDBJ whole genome shotgun (WGS) entry which is preliminary data.</text>
</comment>
<feature type="compositionally biased region" description="Pro residues" evidence="5">
    <location>
        <begin position="342"/>
        <end position="351"/>
    </location>
</feature>
<dbReference type="PROSITE" id="PS50234">
    <property type="entry name" value="VWFA"/>
    <property type="match status" value="1"/>
</dbReference>
<accession>A0ABV9D7C0</accession>
<keyword evidence="9" id="KW-1185">Reference proteome</keyword>
<name>A0ABV9D7C0_9MICO</name>
<sequence>MILRLAWPLWAIVAVLGALLVLSVVLALRTRGATWWRRAGMVVCLAVIALAPAVPASTTTVRSNAELYFVVDRTGSMAAEDYDDGRPRLDGVRNDITALVDAMPGARYSVIAFDSQATRQLPLTTDSRAVDTWADTLVQEITVYSAGSLIDRPLEALTTTLEGAAERNPENVRIVFFLSDGENTDGDAASEDAELASFAGLAPLVDGGAVLGYGTAEGGQMRTYDGTPQTGPGTDAPWILDESQPGSPPALSRIDETSLRRVAEQLEVDYVHRTAPTDVSSLVAGLDVEDIAADGRRDVTVYADVWWPAAIVLALLLVWEAFALVRAVPRNEPPVRDAVPPAAGPPAPSVPVPDGVPAAPVPGGAPPVAAVAPPTPLTRAGR</sequence>
<dbReference type="Gene3D" id="3.40.50.410">
    <property type="entry name" value="von Willebrand factor, type A domain"/>
    <property type="match status" value="1"/>
</dbReference>
<dbReference type="RefSeq" id="WP_122825210.1">
    <property type="nucleotide sequence ID" value="NZ_CP033325.1"/>
</dbReference>
<evidence type="ECO:0000256" key="5">
    <source>
        <dbReference type="SAM" id="MobiDB-lite"/>
    </source>
</evidence>
<evidence type="ECO:0000259" key="7">
    <source>
        <dbReference type="PROSITE" id="PS50234"/>
    </source>
</evidence>